<dbReference type="Pfam" id="PF12428">
    <property type="entry name" value="DUF3675"/>
    <property type="match status" value="1"/>
</dbReference>
<evidence type="ECO:0000256" key="2">
    <source>
        <dbReference type="ARBA" id="ARBA00022771"/>
    </source>
</evidence>
<dbReference type="InterPro" id="IPR022143">
    <property type="entry name" value="DUF3675"/>
</dbReference>
<dbReference type="PANTHER" id="PTHR23012:SF176">
    <property type="entry name" value="OS01G0894600 PROTEIN"/>
    <property type="match status" value="1"/>
</dbReference>
<evidence type="ECO:0000256" key="1">
    <source>
        <dbReference type="ARBA" id="ARBA00022723"/>
    </source>
</evidence>
<keyword evidence="1" id="KW-0479">Metal-binding</keyword>
<evidence type="ECO:0000313" key="7">
    <source>
        <dbReference type="Proteomes" id="UP000824120"/>
    </source>
</evidence>
<dbReference type="CDD" id="cd16495">
    <property type="entry name" value="RING_CH-C4HC3_MARCH"/>
    <property type="match status" value="1"/>
</dbReference>
<dbReference type="InterPro" id="IPR033275">
    <property type="entry name" value="MARCH-like"/>
</dbReference>
<dbReference type="Proteomes" id="UP000824120">
    <property type="component" value="Chromosome 8"/>
</dbReference>
<feature type="region of interest" description="Disordered" evidence="4">
    <location>
        <begin position="61"/>
        <end position="81"/>
    </location>
</feature>
<feature type="domain" description="RING-CH-type" evidence="5">
    <location>
        <begin position="78"/>
        <end position="138"/>
    </location>
</feature>
<dbReference type="GO" id="GO:0008270">
    <property type="term" value="F:zinc ion binding"/>
    <property type="evidence" value="ECO:0007669"/>
    <property type="project" value="UniProtKB-KW"/>
</dbReference>
<keyword evidence="2" id="KW-0863">Zinc-finger</keyword>
<dbReference type="AlphaFoldDB" id="A0A9J5XRK7"/>
<name>A0A9J5XRK7_SOLCO</name>
<evidence type="ECO:0000313" key="6">
    <source>
        <dbReference type="EMBL" id="KAG5589606.1"/>
    </source>
</evidence>
<accession>A0A9J5XRK7</accession>
<dbReference type="PROSITE" id="PS51292">
    <property type="entry name" value="ZF_RING_CH"/>
    <property type="match status" value="1"/>
</dbReference>
<comment type="caution">
    <text evidence="6">The sequence shown here is derived from an EMBL/GenBank/DDBJ whole genome shotgun (WGS) entry which is preliminary data.</text>
</comment>
<dbReference type="Pfam" id="PF12906">
    <property type="entry name" value="RINGv"/>
    <property type="match status" value="1"/>
</dbReference>
<dbReference type="OrthoDB" id="264354at2759"/>
<dbReference type="SUPFAM" id="SSF57850">
    <property type="entry name" value="RING/U-box"/>
    <property type="match status" value="1"/>
</dbReference>
<evidence type="ECO:0000256" key="3">
    <source>
        <dbReference type="ARBA" id="ARBA00022833"/>
    </source>
</evidence>
<sequence>MVDEFMVCVDRIIIATTCFGDSSVTNGVGGRETLLTSDAVNVNSTVEIINLRKTHQEKISTSSSSCVGDGGEGSSKGSSSSSVRECRICQEEDEETDMEAPCACNGTLKFAHRKCIQKWCNKKGDITCEICNKVFSPNYTLPLARSNPDVMAIDIRYVLQKCWFIETCCLGCDNGSRDKLLDRQWGPGMDTRNPHFLAFAAAERQFLQSEYDDYAIASSGSLACFRYVAIIVFDATLADTPNLDGHKGLCNGAGPIYLLQCKSESLFIPYILSSKIARQGGLKSNAVHSFTSEVYCIVSAINMTVYTTVLRFNLFIMDAFSDFTSSAGGFPPPLLCNGSDMVHDTMPKKEAAFVVSYGMNAAVHQPSLSKDYLYLSSRGANV</sequence>
<keyword evidence="7" id="KW-1185">Reference proteome</keyword>
<keyword evidence="3" id="KW-0862">Zinc</keyword>
<reference evidence="6 7" key="1">
    <citation type="submission" date="2020-09" db="EMBL/GenBank/DDBJ databases">
        <title>De no assembly of potato wild relative species, Solanum commersonii.</title>
        <authorList>
            <person name="Cho K."/>
        </authorList>
    </citation>
    <scope>NUCLEOTIDE SEQUENCE [LARGE SCALE GENOMIC DNA]</scope>
    <source>
        <strain evidence="6">LZ3.2</strain>
        <tissue evidence="6">Leaf</tissue>
    </source>
</reference>
<dbReference type="EMBL" id="JACXVP010000008">
    <property type="protein sequence ID" value="KAG5589606.1"/>
    <property type="molecule type" value="Genomic_DNA"/>
</dbReference>
<evidence type="ECO:0000256" key="4">
    <source>
        <dbReference type="SAM" id="MobiDB-lite"/>
    </source>
</evidence>
<proteinExistence type="predicted"/>
<evidence type="ECO:0000259" key="5">
    <source>
        <dbReference type="PROSITE" id="PS51292"/>
    </source>
</evidence>
<dbReference type="GO" id="GO:0004842">
    <property type="term" value="F:ubiquitin-protein transferase activity"/>
    <property type="evidence" value="ECO:0007669"/>
    <property type="project" value="TreeGrafter"/>
</dbReference>
<gene>
    <name evidence="6" type="ORF">H5410_040120</name>
</gene>
<dbReference type="GO" id="GO:0016020">
    <property type="term" value="C:membrane"/>
    <property type="evidence" value="ECO:0007669"/>
    <property type="project" value="TreeGrafter"/>
</dbReference>
<dbReference type="InterPro" id="IPR013083">
    <property type="entry name" value="Znf_RING/FYVE/PHD"/>
</dbReference>
<dbReference type="InterPro" id="IPR011016">
    <property type="entry name" value="Znf_RING-CH"/>
</dbReference>
<dbReference type="GO" id="GO:0016567">
    <property type="term" value="P:protein ubiquitination"/>
    <property type="evidence" value="ECO:0007669"/>
    <property type="project" value="TreeGrafter"/>
</dbReference>
<protein>
    <recommendedName>
        <fullName evidence="5">RING-CH-type domain-containing protein</fullName>
    </recommendedName>
</protein>
<dbReference type="Gene3D" id="3.30.40.10">
    <property type="entry name" value="Zinc/RING finger domain, C3HC4 (zinc finger)"/>
    <property type="match status" value="1"/>
</dbReference>
<dbReference type="SMART" id="SM00744">
    <property type="entry name" value="RINGv"/>
    <property type="match status" value="1"/>
</dbReference>
<organism evidence="6 7">
    <name type="scientific">Solanum commersonii</name>
    <name type="common">Commerson's wild potato</name>
    <name type="synonym">Commerson's nightshade</name>
    <dbReference type="NCBI Taxonomy" id="4109"/>
    <lineage>
        <taxon>Eukaryota</taxon>
        <taxon>Viridiplantae</taxon>
        <taxon>Streptophyta</taxon>
        <taxon>Embryophyta</taxon>
        <taxon>Tracheophyta</taxon>
        <taxon>Spermatophyta</taxon>
        <taxon>Magnoliopsida</taxon>
        <taxon>eudicotyledons</taxon>
        <taxon>Gunneridae</taxon>
        <taxon>Pentapetalae</taxon>
        <taxon>asterids</taxon>
        <taxon>lamiids</taxon>
        <taxon>Solanales</taxon>
        <taxon>Solanaceae</taxon>
        <taxon>Solanoideae</taxon>
        <taxon>Solaneae</taxon>
        <taxon>Solanum</taxon>
    </lineage>
</organism>
<dbReference type="PANTHER" id="PTHR23012">
    <property type="entry name" value="RING/FYVE/PHD ZINC FINGER DOMAIN-CONTAINING"/>
    <property type="match status" value="1"/>
</dbReference>